<dbReference type="PROSITE" id="PS50975">
    <property type="entry name" value="ATP_GRASP"/>
    <property type="match status" value="1"/>
</dbReference>
<comment type="function">
    <text evidence="3 15">Cell wall formation.</text>
</comment>
<dbReference type="InterPro" id="IPR011127">
    <property type="entry name" value="Dala_Dala_lig_N"/>
</dbReference>
<evidence type="ECO:0000313" key="18">
    <source>
        <dbReference type="EMBL" id="MBK1666822.1"/>
    </source>
</evidence>
<dbReference type="PANTHER" id="PTHR23132:SF23">
    <property type="entry name" value="D-ALANINE--D-ALANINE LIGASE B"/>
    <property type="match status" value="1"/>
</dbReference>
<evidence type="ECO:0000256" key="13">
    <source>
        <dbReference type="ARBA" id="ARBA00023316"/>
    </source>
</evidence>
<evidence type="ECO:0000256" key="10">
    <source>
        <dbReference type="ARBA" id="ARBA00022840"/>
    </source>
</evidence>
<evidence type="ECO:0000256" key="12">
    <source>
        <dbReference type="ARBA" id="ARBA00022984"/>
    </source>
</evidence>
<dbReference type="InterPro" id="IPR005905">
    <property type="entry name" value="D_ala_D_ala"/>
</dbReference>
<evidence type="ECO:0000256" key="1">
    <source>
        <dbReference type="ARBA" id="ARBA00001936"/>
    </source>
</evidence>
<keyword evidence="19" id="KW-1185">Reference proteome</keyword>
<dbReference type="Gene3D" id="3.40.50.20">
    <property type="match status" value="1"/>
</dbReference>
<dbReference type="PROSITE" id="PS00844">
    <property type="entry name" value="DALA_DALA_LIGASE_2"/>
    <property type="match status" value="1"/>
</dbReference>
<evidence type="ECO:0000256" key="9">
    <source>
        <dbReference type="ARBA" id="ARBA00022741"/>
    </source>
</evidence>
<evidence type="ECO:0000256" key="6">
    <source>
        <dbReference type="ARBA" id="ARBA00012216"/>
    </source>
</evidence>
<keyword evidence="12 15" id="KW-0573">Peptidoglycan synthesis</keyword>
<comment type="pathway">
    <text evidence="15">Cell wall biogenesis; peptidoglycan biosynthesis.</text>
</comment>
<dbReference type="PROSITE" id="PS00843">
    <property type="entry name" value="DALA_DALA_LIGASE_1"/>
    <property type="match status" value="1"/>
</dbReference>
<dbReference type="InterPro" id="IPR013815">
    <property type="entry name" value="ATP_grasp_subdomain_1"/>
</dbReference>
<dbReference type="PANTHER" id="PTHR23132">
    <property type="entry name" value="D-ALANINE--D-ALANINE LIGASE"/>
    <property type="match status" value="1"/>
</dbReference>
<dbReference type="Proteomes" id="UP001296873">
    <property type="component" value="Unassembled WGS sequence"/>
</dbReference>
<keyword evidence="9 16" id="KW-0547">Nucleotide-binding</keyword>
<comment type="caution">
    <text evidence="18">The sequence shown here is derived from an EMBL/GenBank/DDBJ whole genome shotgun (WGS) entry which is preliminary data.</text>
</comment>
<proteinExistence type="inferred from homology"/>
<dbReference type="InterPro" id="IPR000291">
    <property type="entry name" value="D-Ala_lig_Van_CS"/>
</dbReference>
<evidence type="ECO:0000256" key="14">
    <source>
        <dbReference type="ARBA" id="ARBA00047614"/>
    </source>
</evidence>
<dbReference type="PIRSF" id="PIRSF039102">
    <property type="entry name" value="Ddl/VanB"/>
    <property type="match status" value="1"/>
</dbReference>
<dbReference type="SUPFAM" id="SSF56059">
    <property type="entry name" value="Glutathione synthetase ATP-binding domain-like"/>
    <property type="match status" value="1"/>
</dbReference>
<keyword evidence="11 15" id="KW-0133">Cell shape</keyword>
<keyword evidence="13 15" id="KW-0961">Cell wall biogenesis/degradation</keyword>
<evidence type="ECO:0000256" key="2">
    <source>
        <dbReference type="ARBA" id="ARBA00001946"/>
    </source>
</evidence>
<dbReference type="InterPro" id="IPR011095">
    <property type="entry name" value="Dala_Dala_lig_C"/>
</dbReference>
<comment type="catalytic activity">
    <reaction evidence="14 15">
        <text>2 D-alanine + ATP = D-alanyl-D-alanine + ADP + phosphate + H(+)</text>
        <dbReference type="Rhea" id="RHEA:11224"/>
        <dbReference type="ChEBI" id="CHEBI:15378"/>
        <dbReference type="ChEBI" id="CHEBI:30616"/>
        <dbReference type="ChEBI" id="CHEBI:43474"/>
        <dbReference type="ChEBI" id="CHEBI:57416"/>
        <dbReference type="ChEBI" id="CHEBI:57822"/>
        <dbReference type="ChEBI" id="CHEBI:456216"/>
        <dbReference type="EC" id="6.3.2.4"/>
    </reaction>
</comment>
<evidence type="ECO:0000256" key="16">
    <source>
        <dbReference type="PROSITE-ProRule" id="PRU00409"/>
    </source>
</evidence>
<dbReference type="Gene3D" id="3.30.1490.20">
    <property type="entry name" value="ATP-grasp fold, A domain"/>
    <property type="match status" value="1"/>
</dbReference>
<feature type="domain" description="ATP-grasp" evidence="17">
    <location>
        <begin position="102"/>
        <end position="300"/>
    </location>
</feature>
<evidence type="ECO:0000256" key="15">
    <source>
        <dbReference type="HAMAP-Rule" id="MF_00047"/>
    </source>
</evidence>
<evidence type="ECO:0000256" key="7">
    <source>
        <dbReference type="ARBA" id="ARBA00022490"/>
    </source>
</evidence>
<evidence type="ECO:0000256" key="8">
    <source>
        <dbReference type="ARBA" id="ARBA00022598"/>
    </source>
</evidence>
<protein>
    <recommendedName>
        <fullName evidence="6 15">D-alanine--D-alanine ligase</fullName>
        <ecNumber evidence="6 15">6.3.2.4</ecNumber>
    </recommendedName>
    <alternativeName>
        <fullName evidence="15">D-Ala-D-Ala ligase</fullName>
    </alternativeName>
    <alternativeName>
        <fullName evidence="15">D-alanylalanine synthetase</fullName>
    </alternativeName>
</protein>
<evidence type="ECO:0000256" key="5">
    <source>
        <dbReference type="ARBA" id="ARBA00010871"/>
    </source>
</evidence>
<evidence type="ECO:0000313" key="19">
    <source>
        <dbReference type="Proteomes" id="UP001296873"/>
    </source>
</evidence>
<dbReference type="EC" id="6.3.2.4" evidence="6 15"/>
<dbReference type="NCBIfam" id="NF002378">
    <property type="entry name" value="PRK01372.1"/>
    <property type="match status" value="1"/>
</dbReference>
<comment type="subcellular location">
    <subcellularLocation>
        <location evidence="4 15">Cytoplasm</location>
    </subcellularLocation>
</comment>
<name>A0ABS1D8T5_9PROT</name>
<sequence>MTRVAVLYGGVSAEREVSLNSGKGVAAALYERGYEVRLIDVGRDVGQLVSELTPPPDVVFNALHGQFGEDGRVQGVLDLLGIKYTHSGVLASALAMDKAMARKAFAAAGIPVCEGMTVSREAMLATLDPMPRPYVVKPVAEGSSVGVHIVQEGDNEAPFDAEGWTFGDYALVERFIPGRELTVSVMGDRALAVTEIRTSQGFYDYRNKYTAGQSEHILPAPIPDDVYQRCLDLSVEAHLALGCRGVSRADFRYDDTPRGTGELILLEVNTQPGMTELSLVPEQAHYLGISFGELVEWCVEEAACDG</sequence>
<evidence type="ECO:0000256" key="3">
    <source>
        <dbReference type="ARBA" id="ARBA00003921"/>
    </source>
</evidence>
<comment type="cofactor">
    <cofactor evidence="1">
        <name>Mn(2+)</name>
        <dbReference type="ChEBI" id="CHEBI:29035"/>
    </cofactor>
</comment>
<evidence type="ECO:0000256" key="11">
    <source>
        <dbReference type="ARBA" id="ARBA00022960"/>
    </source>
</evidence>
<dbReference type="RefSeq" id="WP_200338880.1">
    <property type="nucleotide sequence ID" value="NZ_NRRL01000002.1"/>
</dbReference>
<accession>A0ABS1D8T5</accession>
<dbReference type="Pfam" id="PF07478">
    <property type="entry name" value="Dala_Dala_lig_C"/>
    <property type="match status" value="1"/>
</dbReference>
<dbReference type="EMBL" id="NRRL01000002">
    <property type="protein sequence ID" value="MBK1666822.1"/>
    <property type="molecule type" value="Genomic_DNA"/>
</dbReference>
<dbReference type="Pfam" id="PF01820">
    <property type="entry name" value="Dala_Dala_lig_N"/>
    <property type="match status" value="1"/>
</dbReference>
<evidence type="ECO:0000256" key="4">
    <source>
        <dbReference type="ARBA" id="ARBA00004496"/>
    </source>
</evidence>
<keyword evidence="8 15" id="KW-0436">Ligase</keyword>
<evidence type="ECO:0000259" key="17">
    <source>
        <dbReference type="PROSITE" id="PS50975"/>
    </source>
</evidence>
<dbReference type="InterPro" id="IPR011761">
    <property type="entry name" value="ATP-grasp"/>
</dbReference>
<gene>
    <name evidence="15" type="primary">ddl</name>
    <name evidence="18" type="ORF">CKO28_02035</name>
</gene>
<dbReference type="Gene3D" id="3.30.470.20">
    <property type="entry name" value="ATP-grasp fold, B domain"/>
    <property type="match status" value="1"/>
</dbReference>
<dbReference type="HAMAP" id="MF_00047">
    <property type="entry name" value="Dala_Dala_lig"/>
    <property type="match status" value="1"/>
</dbReference>
<reference evidence="18 19" key="1">
    <citation type="journal article" date="2020" name="Microorganisms">
        <title>Osmotic Adaptation and Compatible Solute Biosynthesis of Phototrophic Bacteria as Revealed from Genome Analyses.</title>
        <authorList>
            <person name="Imhoff J.F."/>
            <person name="Rahn T."/>
            <person name="Kunzel S."/>
            <person name="Keller A."/>
            <person name="Neulinger S.C."/>
        </authorList>
    </citation>
    <scope>NUCLEOTIDE SEQUENCE [LARGE SCALE GENOMIC DNA]</scope>
    <source>
        <strain evidence="18 19">DSM 9895</strain>
    </source>
</reference>
<comment type="cofactor">
    <cofactor evidence="2">
        <name>Mg(2+)</name>
        <dbReference type="ChEBI" id="CHEBI:18420"/>
    </cofactor>
</comment>
<comment type="similarity">
    <text evidence="5 15">Belongs to the D-alanine--D-alanine ligase family.</text>
</comment>
<keyword evidence="10 16" id="KW-0067">ATP-binding</keyword>
<dbReference type="InterPro" id="IPR016185">
    <property type="entry name" value="PreATP-grasp_dom_sf"/>
</dbReference>
<organism evidence="18 19">
    <name type="scientific">Rhodovibrio sodomensis</name>
    <dbReference type="NCBI Taxonomy" id="1088"/>
    <lineage>
        <taxon>Bacteria</taxon>
        <taxon>Pseudomonadati</taxon>
        <taxon>Pseudomonadota</taxon>
        <taxon>Alphaproteobacteria</taxon>
        <taxon>Rhodospirillales</taxon>
        <taxon>Rhodovibrionaceae</taxon>
        <taxon>Rhodovibrio</taxon>
    </lineage>
</organism>
<dbReference type="SUPFAM" id="SSF52440">
    <property type="entry name" value="PreATP-grasp domain"/>
    <property type="match status" value="1"/>
</dbReference>
<dbReference type="NCBIfam" id="TIGR01205">
    <property type="entry name" value="D_ala_D_alaTIGR"/>
    <property type="match status" value="1"/>
</dbReference>
<dbReference type="GO" id="GO:0016874">
    <property type="term" value="F:ligase activity"/>
    <property type="evidence" value="ECO:0007669"/>
    <property type="project" value="UniProtKB-KW"/>
</dbReference>
<keyword evidence="7 15" id="KW-0963">Cytoplasm</keyword>